<reference evidence="2" key="1">
    <citation type="journal article" date="2015" name="Nature">
        <title>Complex archaea that bridge the gap between prokaryotes and eukaryotes.</title>
        <authorList>
            <person name="Spang A."/>
            <person name="Saw J.H."/>
            <person name="Jorgensen S.L."/>
            <person name="Zaremba-Niedzwiedzka K."/>
            <person name="Martijn J."/>
            <person name="Lind A.E."/>
            <person name="van Eijk R."/>
            <person name="Schleper C."/>
            <person name="Guy L."/>
            <person name="Ettema T.J."/>
        </authorList>
    </citation>
    <scope>NUCLEOTIDE SEQUENCE</scope>
</reference>
<proteinExistence type="predicted"/>
<feature type="region of interest" description="Disordered" evidence="1">
    <location>
        <begin position="1"/>
        <end position="25"/>
    </location>
</feature>
<name>A0A0F9XA51_9ZZZZ</name>
<dbReference type="EMBL" id="LAZR01000068">
    <property type="protein sequence ID" value="KKN95886.1"/>
    <property type="molecule type" value="Genomic_DNA"/>
</dbReference>
<sequence>MMSRTFRFGQRGSTPEGEATDQPALTPQDEENIHAYVAKIHDTINVLNREIDAIKAGDLDVVSAIFEEKSRALKWLELQTPLVEPFIDHPIMTELEVKRHLKHLKSAIEEDSAILSRMAVAARTILREVKKISNRNDLDGNYGKMGQRVSGVADKNMRVDQKF</sequence>
<accession>A0A0F9XA51</accession>
<comment type="caution">
    <text evidence="2">The sequence shown here is derived from an EMBL/GenBank/DDBJ whole genome shotgun (WGS) entry which is preliminary data.</text>
</comment>
<evidence type="ECO:0000313" key="2">
    <source>
        <dbReference type="EMBL" id="KKN95886.1"/>
    </source>
</evidence>
<dbReference type="AlphaFoldDB" id="A0A0F9XA51"/>
<protein>
    <submittedName>
        <fullName evidence="2">Uncharacterized protein</fullName>
    </submittedName>
</protein>
<organism evidence="2">
    <name type="scientific">marine sediment metagenome</name>
    <dbReference type="NCBI Taxonomy" id="412755"/>
    <lineage>
        <taxon>unclassified sequences</taxon>
        <taxon>metagenomes</taxon>
        <taxon>ecological metagenomes</taxon>
    </lineage>
</organism>
<evidence type="ECO:0000256" key="1">
    <source>
        <dbReference type="SAM" id="MobiDB-lite"/>
    </source>
</evidence>
<gene>
    <name evidence="2" type="ORF">LCGC14_0173850</name>
</gene>